<evidence type="ECO:0000256" key="8">
    <source>
        <dbReference type="ARBA" id="ARBA00031345"/>
    </source>
</evidence>
<dbReference type="GO" id="GO:0017119">
    <property type="term" value="C:Golgi transport complex"/>
    <property type="evidence" value="ECO:0007669"/>
    <property type="project" value="InterPro"/>
</dbReference>
<dbReference type="EMBL" id="PQFF01000070">
    <property type="protein sequence ID" value="RHZ84889.1"/>
    <property type="molecule type" value="Genomic_DNA"/>
</dbReference>
<evidence type="ECO:0000256" key="6">
    <source>
        <dbReference type="ARBA" id="ARBA00023034"/>
    </source>
</evidence>
<keyword evidence="5" id="KW-0653">Protein transport</keyword>
<protein>
    <recommendedName>
        <fullName evidence="3">Conserved oligomeric Golgi complex subunit 7</fullName>
    </recommendedName>
    <alternativeName>
        <fullName evidence="8">Component of oligomeric Golgi complex 7</fullName>
    </alternativeName>
</protein>
<comment type="similarity">
    <text evidence="2">Belongs to the COG7 family.</text>
</comment>
<dbReference type="Proteomes" id="UP000266861">
    <property type="component" value="Unassembled WGS sequence"/>
</dbReference>
<dbReference type="Pfam" id="PF10191">
    <property type="entry name" value="COG7"/>
    <property type="match status" value="1"/>
</dbReference>
<sequence>MFLLFNHIYGDAICIQHPFHSTIPTIIRNIFQSLCRCFRQKGNNTIEPDETKKFKFNERKLLFLENHASNTVEKLQYLNQGILHQLENTIEGVVKNIPSIMTELQIIQQNSENLKESVALVKSSLRNVENNTNEAIERLKY</sequence>
<dbReference type="AlphaFoldDB" id="A0A397J968"/>
<evidence type="ECO:0000313" key="9">
    <source>
        <dbReference type="EMBL" id="RHZ84889.1"/>
    </source>
</evidence>
<gene>
    <name evidence="9" type="ORF">Glove_74g193</name>
</gene>
<evidence type="ECO:0000313" key="10">
    <source>
        <dbReference type="Proteomes" id="UP000266861"/>
    </source>
</evidence>
<evidence type="ECO:0000256" key="2">
    <source>
        <dbReference type="ARBA" id="ARBA00005831"/>
    </source>
</evidence>
<keyword evidence="7" id="KW-0472">Membrane</keyword>
<comment type="caution">
    <text evidence="9">The sequence shown here is derived from an EMBL/GenBank/DDBJ whole genome shotgun (WGS) entry which is preliminary data.</text>
</comment>
<evidence type="ECO:0000256" key="4">
    <source>
        <dbReference type="ARBA" id="ARBA00022448"/>
    </source>
</evidence>
<dbReference type="GO" id="GO:0006890">
    <property type="term" value="P:retrograde vesicle-mediated transport, Golgi to endoplasmic reticulum"/>
    <property type="evidence" value="ECO:0007669"/>
    <property type="project" value="TreeGrafter"/>
</dbReference>
<evidence type="ECO:0000256" key="3">
    <source>
        <dbReference type="ARBA" id="ARBA00020984"/>
    </source>
</evidence>
<comment type="subcellular location">
    <subcellularLocation>
        <location evidence="1">Golgi apparatus membrane</location>
        <topology evidence="1">Peripheral membrane protein</topology>
    </subcellularLocation>
</comment>
<keyword evidence="4" id="KW-0813">Transport</keyword>
<keyword evidence="6" id="KW-0333">Golgi apparatus</keyword>
<accession>A0A397J968</accession>
<dbReference type="OrthoDB" id="249612at2759"/>
<organism evidence="9 10">
    <name type="scientific">Diversispora epigaea</name>
    <dbReference type="NCBI Taxonomy" id="1348612"/>
    <lineage>
        <taxon>Eukaryota</taxon>
        <taxon>Fungi</taxon>
        <taxon>Fungi incertae sedis</taxon>
        <taxon>Mucoromycota</taxon>
        <taxon>Glomeromycotina</taxon>
        <taxon>Glomeromycetes</taxon>
        <taxon>Diversisporales</taxon>
        <taxon>Diversisporaceae</taxon>
        <taxon>Diversispora</taxon>
    </lineage>
</organism>
<proteinExistence type="inferred from homology"/>
<dbReference type="PANTHER" id="PTHR21443">
    <property type="entry name" value="CONSERVED OLIGOMERIC GOLGI COMPLEX COMPONENT 7"/>
    <property type="match status" value="1"/>
</dbReference>
<dbReference type="STRING" id="1348612.A0A397J968"/>
<evidence type="ECO:0000256" key="7">
    <source>
        <dbReference type="ARBA" id="ARBA00023136"/>
    </source>
</evidence>
<dbReference type="GO" id="GO:0007030">
    <property type="term" value="P:Golgi organization"/>
    <property type="evidence" value="ECO:0007669"/>
    <property type="project" value="TreeGrafter"/>
</dbReference>
<name>A0A397J968_9GLOM</name>
<dbReference type="GO" id="GO:0000139">
    <property type="term" value="C:Golgi membrane"/>
    <property type="evidence" value="ECO:0007669"/>
    <property type="project" value="UniProtKB-SubCell"/>
</dbReference>
<dbReference type="PANTHER" id="PTHR21443:SF0">
    <property type="entry name" value="CONSERVED OLIGOMERIC GOLGI COMPLEX SUBUNIT 7"/>
    <property type="match status" value="1"/>
</dbReference>
<dbReference type="GO" id="GO:0006886">
    <property type="term" value="P:intracellular protein transport"/>
    <property type="evidence" value="ECO:0007669"/>
    <property type="project" value="InterPro"/>
</dbReference>
<dbReference type="InterPro" id="IPR019335">
    <property type="entry name" value="COG7"/>
</dbReference>
<reference evidence="9 10" key="1">
    <citation type="submission" date="2018-08" db="EMBL/GenBank/DDBJ databases">
        <title>Genome and evolution of the arbuscular mycorrhizal fungus Diversispora epigaea (formerly Glomus versiforme) and its bacterial endosymbionts.</title>
        <authorList>
            <person name="Sun X."/>
            <person name="Fei Z."/>
            <person name="Harrison M."/>
        </authorList>
    </citation>
    <scope>NUCLEOTIDE SEQUENCE [LARGE SCALE GENOMIC DNA]</scope>
    <source>
        <strain evidence="9 10">IT104</strain>
    </source>
</reference>
<evidence type="ECO:0000256" key="5">
    <source>
        <dbReference type="ARBA" id="ARBA00022927"/>
    </source>
</evidence>
<keyword evidence="10" id="KW-1185">Reference proteome</keyword>
<evidence type="ECO:0000256" key="1">
    <source>
        <dbReference type="ARBA" id="ARBA00004395"/>
    </source>
</evidence>